<dbReference type="GO" id="GO:0016151">
    <property type="term" value="F:nickel cation binding"/>
    <property type="evidence" value="ECO:0007669"/>
    <property type="project" value="InterPro"/>
</dbReference>
<evidence type="ECO:0000313" key="9">
    <source>
        <dbReference type="EMBL" id="KMT22241.1"/>
    </source>
</evidence>
<dbReference type="Pfam" id="PF00374">
    <property type="entry name" value="NiFeSe_Hases"/>
    <property type="match status" value="3"/>
</dbReference>
<dbReference type="Gene3D" id="1.10.645.10">
    <property type="entry name" value="Cytochrome-c3 Hydrogenase, chain B"/>
    <property type="match status" value="1"/>
</dbReference>
<feature type="binding site" evidence="8">
    <location>
        <position position="457"/>
    </location>
    <ligand>
        <name>Ni(2+)</name>
        <dbReference type="ChEBI" id="CHEBI:49786"/>
    </ligand>
</feature>
<keyword evidence="6 8" id="KW-0479">Metal-binding</keyword>
<evidence type="ECO:0000256" key="3">
    <source>
        <dbReference type="ARBA" id="ARBA00009292"/>
    </source>
</evidence>
<feature type="binding site" evidence="8">
    <location>
        <position position="62"/>
    </location>
    <ligand>
        <name>Mg(2+)</name>
        <dbReference type="ChEBI" id="CHEBI:18420"/>
    </ligand>
</feature>
<dbReference type="PATRIC" id="fig|1121307.3.peg.1870"/>
<dbReference type="GO" id="GO:0008901">
    <property type="term" value="F:ferredoxin hydrogenase activity"/>
    <property type="evidence" value="ECO:0007669"/>
    <property type="project" value="InterPro"/>
</dbReference>
<keyword evidence="8" id="KW-0408">Iron</keyword>
<proteinExistence type="inferred from homology"/>
<accession>A0A0J8G3F8</accession>
<keyword evidence="8" id="KW-0460">Magnesium</keyword>
<evidence type="ECO:0000256" key="4">
    <source>
        <dbReference type="ARBA" id="ARBA00011771"/>
    </source>
</evidence>
<dbReference type="PANTHER" id="PTHR42958:SF2">
    <property type="entry name" value="UPTAKE HYDROGENASE LARGE SUBUNIT"/>
    <property type="match status" value="1"/>
</dbReference>
<gene>
    <name evidence="9" type="ORF">CLCY_4c02140</name>
</gene>
<keyword evidence="7 9" id="KW-0560">Oxidoreductase</keyword>
<evidence type="ECO:0000313" key="10">
    <source>
        <dbReference type="Proteomes" id="UP000036756"/>
    </source>
</evidence>
<sequence length="477" mass="52621">MKIVIDPVTRVSGLLKIEVEVEGNKVVSAKSSGGQFRGFEKMFQGRDPLDAIWLSPRVCGICSTHHTLAATLALENALNVAPDFNGVVVREIANGFEFLQNHLRQIYFFTLPDFVQIDNVSPLYKTISPNDADYRLPINITAKLNGDYVKAVKYSRDAHRAAATIIGKVPHGHGIFVGGTTIDMNVQQMQACLYTVREIKEFIEGNLLEDINIIASYYKDYYTMGAGPQNFMSYGLYDNPKFPVKYVSPGVILKSSTNQYIREEFDRNNITESIKNSWLIPETGNQTSKPGTAPPPSPNAYKEGAYSWVAAARYKGHAMEGGPLARMILSGIYTRGVSVMDRIIARALEARKICECIESLLAVVKLGPPYQEKWKVPEKAFGVGLTDASRGTLGHWVNISGGKIANYTLIPPSTWNLGPTDEKGVLGTVEQALIGTTINNVQHPVEIGRIVRSFDPCLNCAAHITSDRYSPFEINLV</sequence>
<feature type="binding site" evidence="8">
    <location>
        <position position="59"/>
    </location>
    <ligand>
        <name>Ni(2+)</name>
        <dbReference type="ChEBI" id="CHEBI:49786"/>
    </ligand>
</feature>
<dbReference type="GO" id="GO:0033748">
    <property type="term" value="F:hydrogenase (acceptor) activity"/>
    <property type="evidence" value="ECO:0007669"/>
    <property type="project" value="UniProtKB-EC"/>
</dbReference>
<comment type="cofactor">
    <cofactor evidence="8">
        <name>Fe cation</name>
        <dbReference type="ChEBI" id="CHEBI:24875"/>
    </cofactor>
</comment>
<dbReference type="InterPro" id="IPR001501">
    <property type="entry name" value="Ni-dep_hyd_lsu"/>
</dbReference>
<feature type="binding site" evidence="8">
    <location>
        <position position="409"/>
    </location>
    <ligand>
        <name>Mg(2+)</name>
        <dbReference type="ChEBI" id="CHEBI:18420"/>
    </ligand>
</feature>
<evidence type="ECO:0000256" key="2">
    <source>
        <dbReference type="ARBA" id="ARBA00004196"/>
    </source>
</evidence>
<evidence type="ECO:0000256" key="1">
    <source>
        <dbReference type="ARBA" id="ARBA00001967"/>
    </source>
</evidence>
<feature type="binding site" evidence="8">
    <location>
        <position position="463"/>
    </location>
    <ligand>
        <name>Mg(2+)</name>
        <dbReference type="ChEBI" id="CHEBI:18420"/>
    </ligand>
</feature>
<comment type="subcellular location">
    <subcellularLocation>
        <location evidence="2">Cell envelope</location>
    </subcellularLocation>
</comment>
<comment type="similarity">
    <text evidence="3">Belongs to the [NiFe]/[NiFeSe] hydrogenase large subunit family.</text>
</comment>
<organism evidence="9 10">
    <name type="scientific">Clostridium cylindrosporum DSM 605</name>
    <dbReference type="NCBI Taxonomy" id="1121307"/>
    <lineage>
        <taxon>Bacteria</taxon>
        <taxon>Bacillati</taxon>
        <taxon>Bacillota</taxon>
        <taxon>Clostridia</taxon>
        <taxon>Eubacteriales</taxon>
        <taxon>Clostridiaceae</taxon>
        <taxon>Clostridium</taxon>
    </lineage>
</organism>
<feature type="binding site" evidence="8">
    <location>
        <position position="460"/>
    </location>
    <ligand>
        <name>Fe cation</name>
        <dbReference type="ChEBI" id="CHEBI:24875"/>
    </ligand>
</feature>
<comment type="caution">
    <text evidence="9">The sequence shown here is derived from an EMBL/GenBank/DDBJ whole genome shotgun (WGS) entry which is preliminary data.</text>
</comment>
<dbReference type="AlphaFoldDB" id="A0A0J8G3F8"/>
<keyword evidence="10" id="KW-1185">Reference proteome</keyword>
<evidence type="ECO:0000256" key="8">
    <source>
        <dbReference type="PIRSR" id="PIRSR601501-1"/>
    </source>
</evidence>
<dbReference type="InterPro" id="IPR018194">
    <property type="entry name" value="Ni-dep_hyd_lsu_Ni_BS"/>
</dbReference>
<dbReference type="PROSITE" id="PS00507">
    <property type="entry name" value="NI_HGENASE_L_1"/>
    <property type="match status" value="1"/>
</dbReference>
<feature type="binding site" evidence="8">
    <location>
        <position position="40"/>
    </location>
    <ligand>
        <name>Mg(2+)</name>
        <dbReference type="ChEBI" id="CHEBI:18420"/>
    </ligand>
</feature>
<name>A0A0J8G3F8_CLOCY</name>
<reference evidence="9 10" key="1">
    <citation type="submission" date="2015-06" db="EMBL/GenBank/DDBJ databases">
        <title>Draft genome sequence of the purine-degrading Clostridium cylindrosporum HC-1 (DSM 605).</title>
        <authorList>
            <person name="Poehlein A."/>
            <person name="Schiel-Bengelsdorf B."/>
            <person name="Bengelsdorf F."/>
            <person name="Daniel R."/>
            <person name="Duerre P."/>
        </authorList>
    </citation>
    <scope>NUCLEOTIDE SEQUENCE [LARGE SCALE GENOMIC DNA]</scope>
    <source>
        <strain evidence="9 10">DSM 605</strain>
    </source>
</reference>
<dbReference type="InterPro" id="IPR050867">
    <property type="entry name" value="NiFe/NiFeSe_hydrgnase_LSU"/>
</dbReference>
<dbReference type="InterPro" id="IPR029014">
    <property type="entry name" value="NiFe-Hase_large"/>
</dbReference>
<dbReference type="OrthoDB" id="9761717at2"/>
<dbReference type="RefSeq" id="WP_048570331.1">
    <property type="nucleotide sequence ID" value="NZ_LFVU01000024.1"/>
</dbReference>
<protein>
    <submittedName>
        <fullName evidence="9">Ni,Fe-hydrogenase I large subunit</fullName>
        <ecNumber evidence="9">1.12.99.6</ecNumber>
    </submittedName>
</protein>
<evidence type="ECO:0000256" key="6">
    <source>
        <dbReference type="ARBA" id="ARBA00022723"/>
    </source>
</evidence>
<dbReference type="PANTHER" id="PTHR42958">
    <property type="entry name" value="HYDROGENASE-2 LARGE CHAIN"/>
    <property type="match status" value="1"/>
</dbReference>
<keyword evidence="5 8" id="KW-0533">Nickel</keyword>
<dbReference type="STRING" id="1121307.CLCY_4c02140"/>
<evidence type="ECO:0000256" key="5">
    <source>
        <dbReference type="ARBA" id="ARBA00022596"/>
    </source>
</evidence>
<comment type="cofactor">
    <cofactor evidence="1 8">
        <name>Ni(2+)</name>
        <dbReference type="ChEBI" id="CHEBI:49786"/>
    </cofactor>
</comment>
<evidence type="ECO:0000256" key="7">
    <source>
        <dbReference type="ARBA" id="ARBA00023002"/>
    </source>
</evidence>
<dbReference type="EC" id="1.12.99.6" evidence="9"/>
<dbReference type="Proteomes" id="UP000036756">
    <property type="component" value="Unassembled WGS sequence"/>
</dbReference>
<dbReference type="EMBL" id="LFVU01000024">
    <property type="protein sequence ID" value="KMT22241.1"/>
    <property type="molecule type" value="Genomic_DNA"/>
</dbReference>
<dbReference type="SUPFAM" id="SSF56762">
    <property type="entry name" value="HydB/Nqo4-like"/>
    <property type="match status" value="1"/>
</dbReference>
<dbReference type="GO" id="GO:0030313">
    <property type="term" value="C:cell envelope"/>
    <property type="evidence" value="ECO:0007669"/>
    <property type="project" value="UniProtKB-SubCell"/>
</dbReference>
<comment type="subunit">
    <text evidence="4">Heterodimer of a large and a small subunit.</text>
</comment>